<sequence>MVEKREQMSILWPVMDPAEAEQLSEILRTQEARLVRQEEFQTAMAANMSHLSSQMQDLLGRLA</sequence>
<dbReference type="Proteomes" id="UP001174136">
    <property type="component" value="Unassembled WGS sequence"/>
</dbReference>
<dbReference type="AlphaFoldDB" id="A0AA47NQA3"/>
<evidence type="ECO:0000313" key="2">
    <source>
        <dbReference type="Proteomes" id="UP001174136"/>
    </source>
</evidence>
<comment type="caution">
    <text evidence="1">The sequence shown here is derived from an EMBL/GenBank/DDBJ whole genome shotgun (WGS) entry which is preliminary data.</text>
</comment>
<evidence type="ECO:0000313" key="1">
    <source>
        <dbReference type="EMBL" id="KAK0134256.1"/>
    </source>
</evidence>
<name>A0AA47NQA3_MERPO</name>
<organism evidence="1 2">
    <name type="scientific">Merluccius polli</name>
    <name type="common">Benguela hake</name>
    <name type="synonym">Merluccius cadenati</name>
    <dbReference type="NCBI Taxonomy" id="89951"/>
    <lineage>
        <taxon>Eukaryota</taxon>
        <taxon>Metazoa</taxon>
        <taxon>Chordata</taxon>
        <taxon>Craniata</taxon>
        <taxon>Vertebrata</taxon>
        <taxon>Euteleostomi</taxon>
        <taxon>Actinopterygii</taxon>
        <taxon>Neopterygii</taxon>
        <taxon>Teleostei</taxon>
        <taxon>Neoteleostei</taxon>
        <taxon>Acanthomorphata</taxon>
        <taxon>Zeiogadaria</taxon>
        <taxon>Gadariae</taxon>
        <taxon>Gadiformes</taxon>
        <taxon>Gadoidei</taxon>
        <taxon>Merlucciidae</taxon>
        <taxon>Merluccius</taxon>
    </lineage>
</organism>
<gene>
    <name evidence="1" type="ORF">N1851_030166</name>
</gene>
<protein>
    <submittedName>
        <fullName evidence="1">Uncharacterized protein</fullName>
    </submittedName>
</protein>
<reference evidence="1" key="1">
    <citation type="journal article" date="2023" name="Front. Mar. Sci.">
        <title>A new Merluccius polli reference genome to investigate the effects of global change in West African waters.</title>
        <authorList>
            <person name="Mateo J.L."/>
            <person name="Blanco-Fernandez C."/>
            <person name="Garcia-Vazquez E."/>
            <person name="Machado-Schiaffino G."/>
        </authorList>
    </citation>
    <scope>NUCLEOTIDE SEQUENCE</scope>
    <source>
        <strain evidence="1">C29</strain>
        <tissue evidence="1">Fin</tissue>
    </source>
</reference>
<accession>A0AA47NQA3</accession>
<proteinExistence type="predicted"/>
<keyword evidence="2" id="KW-1185">Reference proteome</keyword>
<dbReference type="EMBL" id="JAOPHQ010005718">
    <property type="protein sequence ID" value="KAK0134256.1"/>
    <property type="molecule type" value="Genomic_DNA"/>
</dbReference>